<evidence type="ECO:0000256" key="2">
    <source>
        <dbReference type="ARBA" id="ARBA00022741"/>
    </source>
</evidence>
<dbReference type="AlphaFoldDB" id="A0A7W3RJD1"/>
<comment type="caution">
    <text evidence="6">The sequence shown here is derived from an EMBL/GenBank/DDBJ whole genome shotgun (WGS) entry which is preliminary data.</text>
</comment>
<dbReference type="EMBL" id="JACJIJ010000002">
    <property type="protein sequence ID" value="MBA9051825.1"/>
    <property type="molecule type" value="Genomic_DNA"/>
</dbReference>
<dbReference type="PANTHER" id="PTHR21060">
    <property type="entry name" value="ACETATE KINASE"/>
    <property type="match status" value="1"/>
</dbReference>
<organism evidence="6 7">
    <name type="scientific">Streptomyces murinus</name>
    <dbReference type="NCBI Taxonomy" id="33900"/>
    <lineage>
        <taxon>Bacteria</taxon>
        <taxon>Bacillati</taxon>
        <taxon>Actinomycetota</taxon>
        <taxon>Actinomycetes</taxon>
        <taxon>Kitasatosporales</taxon>
        <taxon>Streptomycetaceae</taxon>
        <taxon>Streptomyces</taxon>
    </lineage>
</organism>
<proteinExistence type="predicted"/>
<keyword evidence="1" id="KW-0808">Transferase</keyword>
<reference evidence="6 7" key="1">
    <citation type="submission" date="2020-08" db="EMBL/GenBank/DDBJ databases">
        <title>Sequencing the genomes of 1000 actinobacteria strains.</title>
        <authorList>
            <person name="Klenk H.-P."/>
        </authorList>
    </citation>
    <scope>NUCLEOTIDE SEQUENCE [LARGE SCALE GENOMIC DNA]</scope>
    <source>
        <strain evidence="6 7">DSM 41827</strain>
    </source>
</reference>
<dbReference type="GO" id="GO:0006083">
    <property type="term" value="P:acetate metabolic process"/>
    <property type="evidence" value="ECO:0007669"/>
    <property type="project" value="TreeGrafter"/>
</dbReference>
<dbReference type="Proteomes" id="UP000577386">
    <property type="component" value="Unassembled WGS sequence"/>
</dbReference>
<dbReference type="GO" id="GO:0005524">
    <property type="term" value="F:ATP binding"/>
    <property type="evidence" value="ECO:0007669"/>
    <property type="project" value="UniProtKB-KW"/>
</dbReference>
<dbReference type="InterPro" id="IPR000890">
    <property type="entry name" value="Aliphatic_acid_kin_short-chain"/>
</dbReference>
<keyword evidence="7" id="KW-1185">Reference proteome</keyword>
<dbReference type="SUPFAM" id="SSF53067">
    <property type="entry name" value="Actin-like ATPase domain"/>
    <property type="match status" value="1"/>
</dbReference>
<dbReference type="Pfam" id="PF00871">
    <property type="entry name" value="Acetate_kinase"/>
    <property type="match status" value="1"/>
</dbReference>
<keyword evidence="4" id="KW-0067">ATP-binding</keyword>
<evidence type="ECO:0000256" key="5">
    <source>
        <dbReference type="SAM" id="MobiDB-lite"/>
    </source>
</evidence>
<evidence type="ECO:0000256" key="3">
    <source>
        <dbReference type="ARBA" id="ARBA00022777"/>
    </source>
</evidence>
<accession>A0A7W3RJD1</accession>
<dbReference type="RefSeq" id="WP_259408643.1">
    <property type="nucleotide sequence ID" value="NZ_BAAAHW010000034.1"/>
</dbReference>
<dbReference type="InterPro" id="IPR043129">
    <property type="entry name" value="ATPase_NBD"/>
</dbReference>
<evidence type="ECO:0000256" key="4">
    <source>
        <dbReference type="ARBA" id="ARBA00022840"/>
    </source>
</evidence>
<evidence type="ECO:0000313" key="6">
    <source>
        <dbReference type="EMBL" id="MBA9051825.1"/>
    </source>
</evidence>
<dbReference type="GeneID" id="93979537"/>
<protein>
    <submittedName>
        <fullName evidence="6">Uncharacterized protein</fullName>
    </submittedName>
</protein>
<keyword evidence="3" id="KW-0418">Kinase</keyword>
<sequence>MRQPYADTKGGNRGPSWRRPGGLPSESARDLASGLLEEPRHCTARGIRWQTETNGAPGGERAGRRVRRGRNVGTRLEDGDWDISIFFIDLPSRAEHNPVRAEADPEHRVALRGGRTVPADGVHWGCVMSADRSHESRDGHALVLDAGSSSLHIALFAADGERVADRDASEPPGPAAAAELRNFLSEVPAPAVVGHRIVHSGPRLTGHTLIDARVRALLADVADLAPLHVPPALHVVDAARELLPDVPHIACFGSGSAFVQWPR</sequence>
<dbReference type="Gene3D" id="3.30.420.40">
    <property type="match status" value="1"/>
</dbReference>
<keyword evidence="2" id="KW-0547">Nucleotide-binding</keyword>
<dbReference type="GO" id="GO:0008776">
    <property type="term" value="F:acetate kinase activity"/>
    <property type="evidence" value="ECO:0007669"/>
    <property type="project" value="TreeGrafter"/>
</dbReference>
<feature type="region of interest" description="Disordered" evidence="5">
    <location>
        <begin position="1"/>
        <end position="31"/>
    </location>
</feature>
<dbReference type="PANTHER" id="PTHR21060:SF15">
    <property type="entry name" value="ACETATE KINASE-RELATED"/>
    <property type="match status" value="1"/>
</dbReference>
<evidence type="ECO:0000313" key="7">
    <source>
        <dbReference type="Proteomes" id="UP000577386"/>
    </source>
</evidence>
<name>A0A7W3RJD1_STRMR</name>
<gene>
    <name evidence="6" type="ORF">HDA42_001003</name>
</gene>
<evidence type="ECO:0000256" key="1">
    <source>
        <dbReference type="ARBA" id="ARBA00022679"/>
    </source>
</evidence>